<dbReference type="EMBL" id="JACGCI010000054">
    <property type="protein sequence ID" value="KAF6750847.1"/>
    <property type="molecule type" value="Genomic_DNA"/>
</dbReference>
<sequence length="53" mass="6175">KVKAIVKFTEHYSEDMHNILAAEGYAPKLYYCERVIGGVYMIVMEYVEGESIW</sequence>
<reference evidence="1 2" key="1">
    <citation type="submission" date="2020-07" db="EMBL/GenBank/DDBJ databases">
        <title>Comparative genomics of pyrophilous fungi reveals a link between fire events and developmental genes.</title>
        <authorList>
            <consortium name="DOE Joint Genome Institute"/>
            <person name="Steindorff A.S."/>
            <person name="Carver A."/>
            <person name="Calhoun S."/>
            <person name="Stillman K."/>
            <person name="Liu H."/>
            <person name="Lipzen A."/>
            <person name="Pangilinan J."/>
            <person name="Labutti K."/>
            <person name="Bruns T.D."/>
            <person name="Grigoriev I.V."/>
        </authorList>
    </citation>
    <scope>NUCLEOTIDE SEQUENCE [LARGE SCALE GENOMIC DNA]</scope>
    <source>
        <strain evidence="1 2">CBS 144469</strain>
    </source>
</reference>
<evidence type="ECO:0008006" key="3">
    <source>
        <dbReference type="Google" id="ProtNLM"/>
    </source>
</evidence>
<name>A0A8H6HR11_9AGAR</name>
<dbReference type="AlphaFoldDB" id="A0A8H6HR11"/>
<protein>
    <recommendedName>
        <fullName evidence="3">Protein kinase domain-containing protein</fullName>
    </recommendedName>
</protein>
<organism evidence="1 2">
    <name type="scientific">Ephemerocybe angulata</name>
    <dbReference type="NCBI Taxonomy" id="980116"/>
    <lineage>
        <taxon>Eukaryota</taxon>
        <taxon>Fungi</taxon>
        <taxon>Dikarya</taxon>
        <taxon>Basidiomycota</taxon>
        <taxon>Agaricomycotina</taxon>
        <taxon>Agaricomycetes</taxon>
        <taxon>Agaricomycetidae</taxon>
        <taxon>Agaricales</taxon>
        <taxon>Agaricineae</taxon>
        <taxon>Psathyrellaceae</taxon>
        <taxon>Ephemerocybe</taxon>
    </lineage>
</organism>
<dbReference type="OrthoDB" id="3250441at2759"/>
<dbReference type="Proteomes" id="UP000521943">
    <property type="component" value="Unassembled WGS sequence"/>
</dbReference>
<feature type="non-terminal residue" evidence="1">
    <location>
        <position position="53"/>
    </location>
</feature>
<accession>A0A8H6HR11</accession>
<gene>
    <name evidence="1" type="ORF">DFP72DRAFT_773738</name>
</gene>
<keyword evidence="2" id="KW-1185">Reference proteome</keyword>
<evidence type="ECO:0000313" key="2">
    <source>
        <dbReference type="Proteomes" id="UP000521943"/>
    </source>
</evidence>
<feature type="non-terminal residue" evidence="1">
    <location>
        <position position="1"/>
    </location>
</feature>
<evidence type="ECO:0000313" key="1">
    <source>
        <dbReference type="EMBL" id="KAF6750847.1"/>
    </source>
</evidence>
<comment type="caution">
    <text evidence="1">The sequence shown here is derived from an EMBL/GenBank/DDBJ whole genome shotgun (WGS) entry which is preliminary data.</text>
</comment>
<proteinExistence type="predicted"/>